<dbReference type="GO" id="GO:0005840">
    <property type="term" value="C:ribosome"/>
    <property type="evidence" value="ECO:0007669"/>
    <property type="project" value="UniProtKB-KW"/>
</dbReference>
<evidence type="ECO:0000256" key="10">
    <source>
        <dbReference type="ARBA" id="ARBA00022980"/>
    </source>
</evidence>
<gene>
    <name evidence="18" type="ORF">OLEA9_A030032</name>
</gene>
<dbReference type="InterPro" id="IPR036227">
    <property type="entry name" value="Ribosomal_uL15/eL18_sf"/>
</dbReference>
<dbReference type="InterPro" id="IPR035513">
    <property type="entry name" value="Invertase/methylesterase_inhib"/>
</dbReference>
<dbReference type="EMBL" id="CACTIH010003669">
    <property type="protein sequence ID" value="CAA2981350.1"/>
    <property type="molecule type" value="Genomic_DNA"/>
</dbReference>
<proteinExistence type="inferred from homology"/>
<evidence type="ECO:0000256" key="9">
    <source>
        <dbReference type="ARBA" id="ARBA00022801"/>
    </source>
</evidence>
<dbReference type="GO" id="GO:1990904">
    <property type="term" value="C:ribonucleoprotein complex"/>
    <property type="evidence" value="ECO:0007669"/>
    <property type="project" value="UniProtKB-KW"/>
</dbReference>
<comment type="similarity">
    <text evidence="5">In the C-terminal section; belongs to the pectinesterase family.</text>
</comment>
<dbReference type="Pfam" id="PF17135">
    <property type="entry name" value="Ribosomal_L18"/>
    <property type="match status" value="1"/>
</dbReference>
<dbReference type="InterPro" id="IPR006501">
    <property type="entry name" value="Pectinesterase_inhib_dom"/>
</dbReference>
<dbReference type="Gene3D" id="3.100.10.10">
    <property type="match status" value="1"/>
</dbReference>
<comment type="subcellular location">
    <subcellularLocation>
        <location evidence="1">Secreted</location>
        <location evidence="1">Cell wall</location>
    </subcellularLocation>
</comment>
<dbReference type="InterPro" id="IPR011050">
    <property type="entry name" value="Pectin_lyase_fold/virulence"/>
</dbReference>
<keyword evidence="19" id="KW-1185">Reference proteome</keyword>
<dbReference type="InterPro" id="IPR033131">
    <property type="entry name" value="Pectinesterase_Asp_AS"/>
</dbReference>
<keyword evidence="13" id="KW-0961">Cell wall biogenesis/degradation</keyword>
<evidence type="ECO:0000313" key="18">
    <source>
        <dbReference type="EMBL" id="CAA2981350.1"/>
    </source>
</evidence>
<evidence type="ECO:0000256" key="15">
    <source>
        <dbReference type="PROSITE-ProRule" id="PRU10040"/>
    </source>
</evidence>
<evidence type="ECO:0000256" key="2">
    <source>
        <dbReference type="ARBA" id="ARBA00005184"/>
    </source>
</evidence>
<comment type="similarity">
    <text evidence="4">Belongs to the eukaryotic ribosomal protein eL18 family.</text>
</comment>
<organism evidence="18 19">
    <name type="scientific">Olea europaea subsp. europaea</name>
    <dbReference type="NCBI Taxonomy" id="158383"/>
    <lineage>
        <taxon>Eukaryota</taxon>
        <taxon>Viridiplantae</taxon>
        <taxon>Streptophyta</taxon>
        <taxon>Embryophyta</taxon>
        <taxon>Tracheophyta</taxon>
        <taxon>Spermatophyta</taxon>
        <taxon>Magnoliopsida</taxon>
        <taxon>eudicotyledons</taxon>
        <taxon>Gunneridae</taxon>
        <taxon>Pentapetalae</taxon>
        <taxon>asterids</taxon>
        <taxon>lamiids</taxon>
        <taxon>Lamiales</taxon>
        <taxon>Oleaceae</taxon>
        <taxon>Oleeae</taxon>
        <taxon>Olea</taxon>
    </lineage>
</organism>
<comment type="catalytic activity">
    <reaction evidence="14 16">
        <text>[(1-&gt;4)-alpha-D-galacturonosyl methyl ester](n) + n H2O = [(1-&gt;4)-alpha-D-galacturonosyl](n) + n methanol + n H(+)</text>
        <dbReference type="Rhea" id="RHEA:22380"/>
        <dbReference type="Rhea" id="RHEA-COMP:14570"/>
        <dbReference type="Rhea" id="RHEA-COMP:14573"/>
        <dbReference type="ChEBI" id="CHEBI:15377"/>
        <dbReference type="ChEBI" id="CHEBI:15378"/>
        <dbReference type="ChEBI" id="CHEBI:17790"/>
        <dbReference type="ChEBI" id="CHEBI:140522"/>
        <dbReference type="ChEBI" id="CHEBI:140523"/>
        <dbReference type="EC" id="3.1.1.11"/>
    </reaction>
</comment>
<evidence type="ECO:0000256" key="1">
    <source>
        <dbReference type="ARBA" id="ARBA00004191"/>
    </source>
</evidence>
<dbReference type="SMART" id="SM00856">
    <property type="entry name" value="PMEI"/>
    <property type="match status" value="1"/>
</dbReference>
<evidence type="ECO:0000256" key="13">
    <source>
        <dbReference type="ARBA" id="ARBA00023316"/>
    </source>
</evidence>
<dbReference type="SUPFAM" id="SSF52080">
    <property type="entry name" value="Ribosomal proteins L15p and L18e"/>
    <property type="match status" value="1"/>
</dbReference>
<dbReference type="CDD" id="cd15798">
    <property type="entry name" value="PMEI-like_3"/>
    <property type="match status" value="1"/>
</dbReference>
<dbReference type="Proteomes" id="UP000594638">
    <property type="component" value="Unassembled WGS sequence"/>
</dbReference>
<dbReference type="PROSITE" id="PS00503">
    <property type="entry name" value="PECTINESTERASE_2"/>
    <property type="match status" value="1"/>
</dbReference>
<keyword evidence="10" id="KW-0689">Ribosomal protein</keyword>
<dbReference type="FunFam" id="3.100.10.10:FF:000001">
    <property type="entry name" value="60S ribosomal protein L18"/>
    <property type="match status" value="1"/>
</dbReference>
<keyword evidence="8" id="KW-0964">Secreted</keyword>
<keyword evidence="9 16" id="KW-0378">Hydrolase</keyword>
<evidence type="ECO:0000256" key="4">
    <source>
        <dbReference type="ARBA" id="ARBA00006815"/>
    </source>
</evidence>
<dbReference type="GO" id="GO:0003729">
    <property type="term" value="F:mRNA binding"/>
    <property type="evidence" value="ECO:0007669"/>
    <property type="project" value="UniProtKB-ARBA"/>
</dbReference>
<evidence type="ECO:0000256" key="5">
    <source>
        <dbReference type="ARBA" id="ARBA00007786"/>
    </source>
</evidence>
<protein>
    <recommendedName>
        <fullName evidence="6 16">Pectinesterase</fullName>
        <ecNumber evidence="6 16">3.1.1.11</ecNumber>
    </recommendedName>
</protein>
<sequence>MGIDLVAGGKSKKTKRTAPKSNDIYLKLLVKLYRFLVRRTGSKFNAVILKRLFMSKVNKAPLSLSRLVTFMKGKEDKIAVLVGTVTDDIRAYEVPAMKVTALRFTERARARIEKSGGECLTFDQLALRAPLGQNTVLLRGPVKSREAVKHFGPAPGVPHSHTKPYVRAKGRKFERARDLQEKSIPEVISALVNVTRTEVLVCASNATGLRRKLKKHHSIDRRALDDCLELFADTVTELKTTLSNLAENSSEEKHYTNIQTLLSAAMTNQYTCLDGFAYSKNNTRRYIQGRLKKISMHLSNSLALLKKIKMEKKGSRNTELFDGYGSMKNGFPVWLKRKDRALLRASVNQTQFDLVVAKDGSGNFTTINEALTRAAAGARRVLDPPLVKRFVIHIRGGTYYEYVEVERRKSMITFIGDGTGKTLIKGNRNVADGWTTFRSSTVAVVGRGFIAKGITFENYAGPGKHQAVALRSSAEFSAFYQCSFVGYQDTLYVHSFRQFYRECDIYGTVDYIFGNAAVVIQNSNLYARKPNGKQKNTYTAQGRDDSNQNTGISILNCKVAAASDLIPVQSSFRTYLGRPWKQYSRTVYLLSHIGDLVEPAGWLEWDGTFALDTLYYGEYRNRGPGSNTTARVRWAGYRVINSSTEASQFTVGNFILGNQWLPATEIPFYSNLTAT</sequence>
<reference evidence="18 19" key="1">
    <citation type="submission" date="2019-12" db="EMBL/GenBank/DDBJ databases">
        <authorList>
            <person name="Alioto T."/>
            <person name="Alioto T."/>
            <person name="Gomez Garrido J."/>
        </authorList>
    </citation>
    <scope>NUCLEOTIDE SEQUENCE [LARGE SCALE GENOMIC DNA]</scope>
</reference>
<evidence type="ECO:0000256" key="16">
    <source>
        <dbReference type="RuleBase" id="RU000589"/>
    </source>
</evidence>
<dbReference type="Gramene" id="OE9A030032T1">
    <property type="protein sequence ID" value="OE9A030032C1"/>
    <property type="gene ID" value="OE9A030032"/>
</dbReference>
<name>A0A8S0RQ52_OLEEU</name>
<feature type="domain" description="Pectinesterase inhibitor" evidence="17">
    <location>
        <begin position="161"/>
        <end position="304"/>
    </location>
</feature>
<dbReference type="NCBIfam" id="TIGR01614">
    <property type="entry name" value="PME_inhib"/>
    <property type="match status" value="1"/>
</dbReference>
<evidence type="ECO:0000256" key="7">
    <source>
        <dbReference type="ARBA" id="ARBA00022512"/>
    </source>
</evidence>
<feature type="active site" evidence="15">
    <location>
        <position position="510"/>
    </location>
</feature>
<dbReference type="SUPFAM" id="SSF51126">
    <property type="entry name" value="Pectin lyase-like"/>
    <property type="match status" value="1"/>
</dbReference>
<dbReference type="Pfam" id="PF04043">
    <property type="entry name" value="PMEI"/>
    <property type="match status" value="1"/>
</dbReference>
<keyword evidence="12" id="KW-0687">Ribonucleoprotein</keyword>
<dbReference type="InterPro" id="IPR012334">
    <property type="entry name" value="Pectin_lyas_fold"/>
</dbReference>
<dbReference type="EC" id="3.1.1.11" evidence="6 16"/>
<dbReference type="OrthoDB" id="2019149at2759"/>
<dbReference type="InterPro" id="IPR000070">
    <property type="entry name" value="Pectinesterase_cat"/>
</dbReference>
<dbReference type="GO" id="GO:0042545">
    <property type="term" value="P:cell wall modification"/>
    <property type="evidence" value="ECO:0007669"/>
    <property type="project" value="UniProtKB-UniRule"/>
</dbReference>
<evidence type="ECO:0000256" key="11">
    <source>
        <dbReference type="ARBA" id="ARBA00023085"/>
    </source>
</evidence>
<dbReference type="GO" id="GO:0045490">
    <property type="term" value="P:pectin catabolic process"/>
    <property type="evidence" value="ECO:0007669"/>
    <property type="project" value="UniProtKB-UniRule"/>
</dbReference>
<dbReference type="AlphaFoldDB" id="A0A8S0RQ52"/>
<keyword evidence="7" id="KW-0134">Cell wall</keyword>
<evidence type="ECO:0000259" key="17">
    <source>
        <dbReference type="SMART" id="SM00856"/>
    </source>
</evidence>
<evidence type="ECO:0000256" key="14">
    <source>
        <dbReference type="ARBA" id="ARBA00047928"/>
    </source>
</evidence>
<evidence type="ECO:0000256" key="8">
    <source>
        <dbReference type="ARBA" id="ARBA00022525"/>
    </source>
</evidence>
<keyword evidence="11 16" id="KW-0063">Aspartyl esterase</keyword>
<comment type="caution">
    <text evidence="18">The sequence shown here is derived from an EMBL/GenBank/DDBJ whole genome shotgun (WGS) entry which is preliminary data.</text>
</comment>
<evidence type="ECO:0000256" key="6">
    <source>
        <dbReference type="ARBA" id="ARBA00013229"/>
    </source>
</evidence>
<dbReference type="SUPFAM" id="SSF101148">
    <property type="entry name" value="Plant invertase/pectin methylesterase inhibitor"/>
    <property type="match status" value="1"/>
</dbReference>
<dbReference type="FunFam" id="2.160.20.10:FF:000001">
    <property type="entry name" value="Pectinesterase"/>
    <property type="match status" value="1"/>
</dbReference>
<evidence type="ECO:0000256" key="12">
    <source>
        <dbReference type="ARBA" id="ARBA00023274"/>
    </source>
</evidence>
<comment type="pathway">
    <text evidence="2 16">Glycan metabolism; pectin degradation; 2-dehydro-3-deoxy-D-gluconate from pectin: step 1/5.</text>
</comment>
<dbReference type="GO" id="GO:0030599">
    <property type="term" value="F:pectinesterase activity"/>
    <property type="evidence" value="ECO:0007669"/>
    <property type="project" value="UniProtKB-UniRule"/>
</dbReference>
<dbReference type="Pfam" id="PF01095">
    <property type="entry name" value="Pectinesterase"/>
    <property type="match status" value="1"/>
</dbReference>
<evidence type="ECO:0000313" key="19">
    <source>
        <dbReference type="Proteomes" id="UP000594638"/>
    </source>
</evidence>
<dbReference type="InterPro" id="IPR021131">
    <property type="entry name" value="Ribosomal_uL15/eL18"/>
</dbReference>
<dbReference type="Gene3D" id="1.20.140.40">
    <property type="entry name" value="Invertase/pectin methylesterase inhibitor family protein"/>
    <property type="match status" value="1"/>
</dbReference>
<dbReference type="GO" id="GO:0004857">
    <property type="term" value="F:enzyme inhibitor activity"/>
    <property type="evidence" value="ECO:0007669"/>
    <property type="project" value="InterPro"/>
</dbReference>
<dbReference type="PANTHER" id="PTHR31707">
    <property type="entry name" value="PECTINESTERASE"/>
    <property type="match status" value="1"/>
</dbReference>
<dbReference type="Gene3D" id="2.160.20.10">
    <property type="entry name" value="Single-stranded right-handed beta-helix, Pectin lyase-like"/>
    <property type="match status" value="1"/>
</dbReference>
<evidence type="ECO:0000256" key="3">
    <source>
        <dbReference type="ARBA" id="ARBA00006027"/>
    </source>
</evidence>
<accession>A0A8S0RQ52</accession>
<comment type="similarity">
    <text evidence="3">In the N-terminal section; belongs to the PMEI family.</text>
</comment>